<protein>
    <recommendedName>
        <fullName evidence="5">ABC transporter permease</fullName>
    </recommendedName>
</protein>
<keyword evidence="2" id="KW-0472">Membrane</keyword>
<name>A0ABV3H240_9ACTN</name>
<comment type="caution">
    <text evidence="3">The sequence shown here is derived from an EMBL/GenBank/DDBJ whole genome shotgun (WGS) entry which is preliminary data.</text>
</comment>
<organism evidence="3 4">
    <name type="scientific">Nonomuraea bangladeshensis</name>
    <dbReference type="NCBI Taxonomy" id="404385"/>
    <lineage>
        <taxon>Bacteria</taxon>
        <taxon>Bacillati</taxon>
        <taxon>Actinomycetota</taxon>
        <taxon>Actinomycetes</taxon>
        <taxon>Streptosporangiales</taxon>
        <taxon>Streptosporangiaceae</taxon>
        <taxon>Nonomuraea</taxon>
    </lineage>
</organism>
<evidence type="ECO:0000313" key="3">
    <source>
        <dbReference type="EMBL" id="MEV4286364.1"/>
    </source>
</evidence>
<accession>A0ABV3H240</accession>
<keyword evidence="2" id="KW-0812">Transmembrane</keyword>
<gene>
    <name evidence="3" type="ORF">AB0K40_12755</name>
</gene>
<evidence type="ECO:0008006" key="5">
    <source>
        <dbReference type="Google" id="ProtNLM"/>
    </source>
</evidence>
<feature type="region of interest" description="Disordered" evidence="1">
    <location>
        <begin position="65"/>
        <end position="100"/>
    </location>
</feature>
<keyword evidence="2" id="KW-1133">Transmembrane helix</keyword>
<reference evidence="3 4" key="1">
    <citation type="submission" date="2024-06" db="EMBL/GenBank/DDBJ databases">
        <title>The Natural Products Discovery Center: Release of the First 8490 Sequenced Strains for Exploring Actinobacteria Biosynthetic Diversity.</title>
        <authorList>
            <person name="Kalkreuter E."/>
            <person name="Kautsar S.A."/>
            <person name="Yang D."/>
            <person name="Bader C.D."/>
            <person name="Teijaro C.N."/>
            <person name="Fluegel L."/>
            <person name="Davis C.M."/>
            <person name="Simpson J.R."/>
            <person name="Lauterbach L."/>
            <person name="Steele A.D."/>
            <person name="Gui C."/>
            <person name="Meng S."/>
            <person name="Li G."/>
            <person name="Viehrig K."/>
            <person name="Ye F."/>
            <person name="Su P."/>
            <person name="Kiefer A.F."/>
            <person name="Nichols A."/>
            <person name="Cepeda A.J."/>
            <person name="Yan W."/>
            <person name="Fan B."/>
            <person name="Jiang Y."/>
            <person name="Adhikari A."/>
            <person name="Zheng C.-J."/>
            <person name="Schuster L."/>
            <person name="Cowan T.M."/>
            <person name="Smanski M.J."/>
            <person name="Chevrette M.G."/>
            <person name="De Carvalho L.P.S."/>
            <person name="Shen B."/>
        </authorList>
    </citation>
    <scope>NUCLEOTIDE SEQUENCE [LARGE SCALE GENOMIC DNA]</scope>
    <source>
        <strain evidence="3 4">NPDC049574</strain>
    </source>
</reference>
<keyword evidence="4" id="KW-1185">Reference proteome</keyword>
<dbReference type="SUPFAM" id="SSF103473">
    <property type="entry name" value="MFS general substrate transporter"/>
    <property type="match status" value="1"/>
</dbReference>
<evidence type="ECO:0000313" key="4">
    <source>
        <dbReference type="Proteomes" id="UP001552427"/>
    </source>
</evidence>
<dbReference type="EMBL" id="JBFARM010000003">
    <property type="protein sequence ID" value="MEV4286364.1"/>
    <property type="molecule type" value="Genomic_DNA"/>
</dbReference>
<dbReference type="RefSeq" id="WP_364448372.1">
    <property type="nucleotide sequence ID" value="NZ_JBFARM010000003.1"/>
</dbReference>
<dbReference type="Proteomes" id="UP001552427">
    <property type="component" value="Unassembled WGS sequence"/>
</dbReference>
<proteinExistence type="predicted"/>
<feature type="transmembrane region" description="Helical" evidence="2">
    <location>
        <begin position="21"/>
        <end position="45"/>
    </location>
</feature>
<evidence type="ECO:0000256" key="1">
    <source>
        <dbReference type="SAM" id="MobiDB-lite"/>
    </source>
</evidence>
<sequence>MIERRSAAPLLRLGLLRSGPLVRANLAGLLFAGAFFGFQFIAVLYQQELRGWSSLQTSLAMLARTRSSPDPHAPAGQPLRQRIRLSRPVNRAGPHWRERS</sequence>
<dbReference type="InterPro" id="IPR036259">
    <property type="entry name" value="MFS_trans_sf"/>
</dbReference>
<evidence type="ECO:0000256" key="2">
    <source>
        <dbReference type="SAM" id="Phobius"/>
    </source>
</evidence>